<evidence type="ECO:0000256" key="5">
    <source>
        <dbReference type="ARBA" id="ARBA00023244"/>
    </source>
</evidence>
<accession>A0AA96FB93</accession>
<evidence type="ECO:0000259" key="10">
    <source>
        <dbReference type="Pfam" id="PF02602"/>
    </source>
</evidence>
<proteinExistence type="inferred from homology"/>
<comment type="catalytic activity">
    <reaction evidence="8 9">
        <text>hydroxymethylbilane = uroporphyrinogen III + H2O</text>
        <dbReference type="Rhea" id="RHEA:18965"/>
        <dbReference type="ChEBI" id="CHEBI:15377"/>
        <dbReference type="ChEBI" id="CHEBI:57308"/>
        <dbReference type="ChEBI" id="CHEBI:57845"/>
        <dbReference type="EC" id="4.2.1.75"/>
    </reaction>
</comment>
<dbReference type="GO" id="GO:0006782">
    <property type="term" value="P:protoporphyrinogen IX biosynthetic process"/>
    <property type="evidence" value="ECO:0007669"/>
    <property type="project" value="UniProtKB-UniRule"/>
</dbReference>
<dbReference type="EMBL" id="CP134879">
    <property type="protein sequence ID" value="WNM25436.1"/>
    <property type="molecule type" value="Genomic_DNA"/>
</dbReference>
<protein>
    <recommendedName>
        <fullName evidence="7 9">Uroporphyrinogen-III synthase</fullName>
        <ecNumber evidence="3 9">4.2.1.75</ecNumber>
    </recommendedName>
</protein>
<gene>
    <name evidence="11" type="ORF">RN606_04625</name>
</gene>
<evidence type="ECO:0000256" key="2">
    <source>
        <dbReference type="ARBA" id="ARBA00008133"/>
    </source>
</evidence>
<feature type="domain" description="Tetrapyrrole biosynthesis uroporphyrinogen III synthase" evidence="10">
    <location>
        <begin position="21"/>
        <end position="245"/>
    </location>
</feature>
<evidence type="ECO:0000313" key="11">
    <source>
        <dbReference type="EMBL" id="WNM25436.1"/>
    </source>
</evidence>
<dbReference type="Gene3D" id="3.40.50.10090">
    <property type="match status" value="2"/>
</dbReference>
<comment type="similarity">
    <text evidence="2 9">Belongs to the uroporphyrinogen-III synthase family.</text>
</comment>
<comment type="function">
    <text evidence="6 9">Catalyzes cyclization of the linear tetrapyrrole, hydroxymethylbilane, to the macrocyclic uroporphyrinogen III.</text>
</comment>
<dbReference type="PANTHER" id="PTHR38042:SF1">
    <property type="entry name" value="UROPORPHYRINOGEN-III SYNTHASE, CHLOROPLASTIC"/>
    <property type="match status" value="1"/>
</dbReference>
<dbReference type="Proteomes" id="UP001304125">
    <property type="component" value="Chromosome"/>
</dbReference>
<evidence type="ECO:0000256" key="1">
    <source>
        <dbReference type="ARBA" id="ARBA00004772"/>
    </source>
</evidence>
<evidence type="ECO:0000256" key="9">
    <source>
        <dbReference type="RuleBase" id="RU366031"/>
    </source>
</evidence>
<dbReference type="GO" id="GO:0004852">
    <property type="term" value="F:uroporphyrinogen-III synthase activity"/>
    <property type="evidence" value="ECO:0007669"/>
    <property type="project" value="UniProtKB-UniRule"/>
</dbReference>
<evidence type="ECO:0000256" key="6">
    <source>
        <dbReference type="ARBA" id="ARBA00037589"/>
    </source>
</evidence>
<sequence length="259" mass="26630">MTVLPFEGVRVLVPVTERRRALAERLAEAGATVDEAQFIAIEGPSDPQALEAAVLAWCDGAYDWLAVTSRNAVLAMDAIARRHGRTLAEPQPRAQVATVGEATQDVCAQVGLTVSLVPEGRQTASGIAKDMPEGAGRALAPVGNLAAPTLERGIARRGWLVDAVEAYRTVDGPGASPETVAAVHEGRVDAVLLTSGSVAERFASQCAPVPESTMMVAIGETTAAAARAAGLRVDAVSSVPSYDGIANALASAIAAKGDR</sequence>
<dbReference type="SUPFAM" id="SSF69618">
    <property type="entry name" value="HemD-like"/>
    <property type="match status" value="1"/>
</dbReference>
<dbReference type="EC" id="4.2.1.75" evidence="3 9"/>
<dbReference type="InterPro" id="IPR003754">
    <property type="entry name" value="4pyrrol_synth_uPrphyn_synth"/>
</dbReference>
<keyword evidence="5 9" id="KW-0627">Porphyrin biosynthesis</keyword>
<evidence type="ECO:0000313" key="12">
    <source>
        <dbReference type="Proteomes" id="UP001304125"/>
    </source>
</evidence>
<dbReference type="PANTHER" id="PTHR38042">
    <property type="entry name" value="UROPORPHYRINOGEN-III SYNTHASE, CHLOROPLASTIC"/>
    <property type="match status" value="1"/>
</dbReference>
<dbReference type="Pfam" id="PF02602">
    <property type="entry name" value="HEM4"/>
    <property type="match status" value="1"/>
</dbReference>
<dbReference type="CDD" id="cd06578">
    <property type="entry name" value="HemD"/>
    <property type="match status" value="1"/>
</dbReference>
<reference evidence="11 12" key="1">
    <citation type="submission" date="2023-09" db="EMBL/GenBank/DDBJ databases">
        <title>Demequina sp. a novel bacteria isolated from Capsicum annuum.</title>
        <authorList>
            <person name="Humaira Z."/>
            <person name="Lee J."/>
            <person name="Cho D."/>
        </authorList>
    </citation>
    <scope>NUCLEOTIDE SEQUENCE [LARGE SCALE GENOMIC DNA]</scope>
    <source>
        <strain evidence="11 12">OYTSA14</strain>
    </source>
</reference>
<evidence type="ECO:0000256" key="7">
    <source>
        <dbReference type="ARBA" id="ARBA00040167"/>
    </source>
</evidence>
<keyword evidence="4 9" id="KW-0456">Lyase</keyword>
<organism evidence="11 12">
    <name type="scientific">Demequina capsici</name>
    <dbReference type="NCBI Taxonomy" id="3075620"/>
    <lineage>
        <taxon>Bacteria</taxon>
        <taxon>Bacillati</taxon>
        <taxon>Actinomycetota</taxon>
        <taxon>Actinomycetes</taxon>
        <taxon>Micrococcales</taxon>
        <taxon>Demequinaceae</taxon>
        <taxon>Demequina</taxon>
    </lineage>
</organism>
<dbReference type="RefSeq" id="WP_313500390.1">
    <property type="nucleotide sequence ID" value="NZ_CP134879.1"/>
</dbReference>
<dbReference type="AlphaFoldDB" id="A0AA96FB93"/>
<evidence type="ECO:0000256" key="4">
    <source>
        <dbReference type="ARBA" id="ARBA00023239"/>
    </source>
</evidence>
<evidence type="ECO:0000256" key="8">
    <source>
        <dbReference type="ARBA" id="ARBA00048617"/>
    </source>
</evidence>
<name>A0AA96FB93_9MICO</name>
<comment type="pathway">
    <text evidence="1 9">Porphyrin-containing compound metabolism; protoporphyrin-IX biosynthesis; coproporphyrinogen-III from 5-aminolevulinate: step 3/4.</text>
</comment>
<dbReference type="InterPro" id="IPR039793">
    <property type="entry name" value="UROS/Hem4"/>
</dbReference>
<keyword evidence="12" id="KW-1185">Reference proteome</keyword>
<evidence type="ECO:0000256" key="3">
    <source>
        <dbReference type="ARBA" id="ARBA00013109"/>
    </source>
</evidence>
<dbReference type="InterPro" id="IPR036108">
    <property type="entry name" value="4pyrrol_syn_uPrphyn_synt_sf"/>
</dbReference>
<dbReference type="GO" id="GO:0006780">
    <property type="term" value="P:uroporphyrinogen III biosynthetic process"/>
    <property type="evidence" value="ECO:0007669"/>
    <property type="project" value="UniProtKB-UniRule"/>
</dbReference>